<dbReference type="AlphaFoldDB" id="A0A7R8W417"/>
<dbReference type="PANTHER" id="PTHR45700">
    <property type="entry name" value="UBIQUITIN-PROTEIN LIGASE E3C"/>
    <property type="match status" value="1"/>
</dbReference>
<feature type="domain" description="HECT" evidence="6">
    <location>
        <begin position="1218"/>
        <end position="1258"/>
    </location>
</feature>
<dbReference type="PROSITE" id="PS50237">
    <property type="entry name" value="HECT"/>
    <property type="match status" value="2"/>
</dbReference>
<dbReference type="InterPro" id="IPR035983">
    <property type="entry name" value="Hect_E3_ubiquitin_ligase"/>
</dbReference>
<dbReference type="OrthoDB" id="8068875at2759"/>
<sequence length="1258" mass="140238">MGDMFVPDEVSGASPHTATGGSAVVEAARAARRERAEEGKRNNEAKRIQALARGWLCRRRLQRERRSALESLLPPSHDQASEHRLADPVAFHEALHAFWFFFCESASSDRELVTRVAKLVVSSMLQPSLKNAYLVGMLQKDHSVAWIASTQKLLRMALRCLNPPNAKPTSTTKSVQEKDQLIFLNLLVIFTSSQSWKFPLPEPLRKSIESRLCQNLTGVLVKEGLYSTIRDLLTRVTCSASAPKVTVVHAAALLARRPVDFAEESKIGIIKEFATSILPVPALFKVLEDSCTEALLLLTDEPLFETTLTYLSQTCRENQALMELFSADGTGNVLLSVLGNFFHWGFLRRETLMNKEDPTKKDAYVEVLSWLLQGCQTILTSSSSSSGQSAGKKKVTSAVWHPLLGWHSAAPSGGRMGAGSYAEALPKIRSQLELGWKVEMIEVFFAPLLTSFTFSDGAINRRPSTSDLGVLPPESTSLACPSSSQAVPPGGSLLKKMSARLSNVAQSLNAGCTTVLRSNIILSSAGSTTESAADRQKKATLWKNLSKATSDACLLYQMMLKILSESRLQILLGLCNKDVLLLPLWRLISCLSVRQWVDLFAEDPKSPIFLILILFCDVASHLVTILDNTELFERECPPLPIRDLISIGLFLNQLLFKVVWNGFLPPSRVPNSELFNSCHSLVFQLHTRDTRRPFMNTAFFSKSGRGGRGAGVGKLGTNNGEAWLLNKDQYGCSLSTFIAELNKGKRVAQVIVEKLPHLLPHDKRIVLFRRLINEDKKSSGLVFRPSSSSDSADELISPFITSNFSSSPERTRSGLSGLSLSSVSAPATLIAVHRNRVVEDGYQQLASLGPRQLKATVRVKFINMQGLDEAGIDQDGVFKEFLEEILKQVLDPNFGLFKVTSEGRYYPSPNSHITQDNHLQFFEFVGKMLGKAGILVDVHFATFFLSQIVSSQTSATYSCIDELPSLDPELCKNLTFIKHYDGDTSDLGLSFCFDEESMGQIVSHELIPGGRTIPVTDQNKIQYIHLMAHFRMRTQISKQVAAFRQGFRSIISPDWLSLFSTPDVQRLISGDPDSRLDLGELRKCTQYYGGFHDKHRVIHWLWDILENDFDENERKLFLKFVTSCSCPPLLGFAHLEPPFSIRCVEVGEDEDQGDTLGSVVRGFLTLRKKVNRLPTSSTCFNLLKLPNYQKKTTLKEKLRYAIHRSVVRGFLTLRKKVNRLPTSSTCFNLLKLPNYQKKTTLKEKLRYAIHSNTGFELS</sequence>
<feature type="compositionally biased region" description="Polar residues" evidence="5">
    <location>
        <begin position="474"/>
        <end position="485"/>
    </location>
</feature>
<feature type="compositionally biased region" description="Basic and acidic residues" evidence="5">
    <location>
        <begin position="29"/>
        <end position="43"/>
    </location>
</feature>
<feature type="domain" description="HECT" evidence="6">
    <location>
        <begin position="849"/>
        <end position="1213"/>
    </location>
</feature>
<dbReference type="GO" id="GO:0000209">
    <property type="term" value="P:protein polyubiquitination"/>
    <property type="evidence" value="ECO:0007669"/>
    <property type="project" value="InterPro"/>
</dbReference>
<dbReference type="EMBL" id="OB660046">
    <property type="protein sequence ID" value="CAD7222337.1"/>
    <property type="molecule type" value="Genomic_DNA"/>
</dbReference>
<protein>
    <recommendedName>
        <fullName evidence="2">HECT-type E3 ubiquitin transferase</fullName>
        <ecNumber evidence="2">2.3.2.26</ecNumber>
    </recommendedName>
</protein>
<dbReference type="PANTHER" id="PTHR45700:SF3">
    <property type="entry name" value="UBIQUITIN-PROTEIN LIGASE E3B"/>
    <property type="match status" value="1"/>
</dbReference>
<dbReference type="Gene3D" id="3.30.2160.10">
    <property type="entry name" value="Hect, E3 ligase catalytic domain"/>
    <property type="match status" value="1"/>
</dbReference>
<dbReference type="CDD" id="cd00078">
    <property type="entry name" value="HECTc"/>
    <property type="match status" value="1"/>
</dbReference>
<dbReference type="FunFam" id="3.30.2160.10:FF:000002">
    <property type="entry name" value="Putative Ubiquitin-protein ligase E3C"/>
    <property type="match status" value="1"/>
</dbReference>
<evidence type="ECO:0000313" key="7">
    <source>
        <dbReference type="EMBL" id="CAD7222337.1"/>
    </source>
</evidence>
<dbReference type="InterPro" id="IPR000569">
    <property type="entry name" value="HECT_dom"/>
</dbReference>
<proteinExistence type="predicted"/>
<keyword evidence="4" id="KW-0833">Ubl conjugation pathway</keyword>
<evidence type="ECO:0000256" key="2">
    <source>
        <dbReference type="ARBA" id="ARBA00012485"/>
    </source>
</evidence>
<evidence type="ECO:0000256" key="3">
    <source>
        <dbReference type="ARBA" id="ARBA00022679"/>
    </source>
</evidence>
<keyword evidence="3" id="KW-0808">Transferase</keyword>
<accession>A0A7R8W417</accession>
<dbReference type="GO" id="GO:0006511">
    <property type="term" value="P:ubiquitin-dependent protein catabolic process"/>
    <property type="evidence" value="ECO:0007669"/>
    <property type="project" value="TreeGrafter"/>
</dbReference>
<dbReference type="Pfam" id="PF00632">
    <property type="entry name" value="HECT"/>
    <property type="match status" value="2"/>
</dbReference>
<dbReference type="Gene3D" id="3.30.2410.10">
    <property type="entry name" value="Hect, E3 ligase catalytic domain"/>
    <property type="match status" value="2"/>
</dbReference>
<feature type="region of interest" description="Disordered" evidence="5">
    <location>
        <begin position="465"/>
        <end position="485"/>
    </location>
</feature>
<dbReference type="GO" id="GO:0009966">
    <property type="term" value="P:regulation of signal transduction"/>
    <property type="evidence" value="ECO:0007669"/>
    <property type="project" value="UniProtKB-ARBA"/>
</dbReference>
<name>A0A7R8W417_9CRUS</name>
<dbReference type="PROSITE" id="PS50096">
    <property type="entry name" value="IQ"/>
    <property type="match status" value="1"/>
</dbReference>
<dbReference type="GO" id="GO:0061630">
    <property type="term" value="F:ubiquitin protein ligase activity"/>
    <property type="evidence" value="ECO:0007669"/>
    <property type="project" value="UniProtKB-EC"/>
</dbReference>
<dbReference type="InterPro" id="IPR044611">
    <property type="entry name" value="E3A/B/C-like"/>
</dbReference>
<organism evidence="7">
    <name type="scientific">Cyprideis torosa</name>
    <dbReference type="NCBI Taxonomy" id="163714"/>
    <lineage>
        <taxon>Eukaryota</taxon>
        <taxon>Metazoa</taxon>
        <taxon>Ecdysozoa</taxon>
        <taxon>Arthropoda</taxon>
        <taxon>Crustacea</taxon>
        <taxon>Oligostraca</taxon>
        <taxon>Ostracoda</taxon>
        <taxon>Podocopa</taxon>
        <taxon>Podocopida</taxon>
        <taxon>Cytherocopina</taxon>
        <taxon>Cytheroidea</taxon>
        <taxon>Cytherideidae</taxon>
        <taxon>Cyprideis</taxon>
    </lineage>
</organism>
<comment type="catalytic activity">
    <reaction evidence="1">
        <text>S-ubiquitinyl-[E2 ubiquitin-conjugating enzyme]-L-cysteine + [acceptor protein]-L-lysine = [E2 ubiquitin-conjugating enzyme]-L-cysteine + N(6)-ubiquitinyl-[acceptor protein]-L-lysine.</text>
        <dbReference type="EC" id="2.3.2.26"/>
    </reaction>
</comment>
<gene>
    <name evidence="7" type="ORF">CTOB1V02_LOCUS348</name>
</gene>
<evidence type="ECO:0000256" key="1">
    <source>
        <dbReference type="ARBA" id="ARBA00000885"/>
    </source>
</evidence>
<dbReference type="EC" id="2.3.2.26" evidence="2"/>
<reference evidence="7" key="1">
    <citation type="submission" date="2020-11" db="EMBL/GenBank/DDBJ databases">
        <authorList>
            <person name="Tran Van P."/>
        </authorList>
    </citation>
    <scope>NUCLEOTIDE SEQUENCE</scope>
</reference>
<dbReference type="SMART" id="SM00119">
    <property type="entry name" value="HECTc"/>
    <property type="match status" value="1"/>
</dbReference>
<dbReference type="Gene3D" id="3.90.1750.10">
    <property type="entry name" value="Hect, E3 ligase catalytic domains"/>
    <property type="match status" value="1"/>
</dbReference>
<dbReference type="SUPFAM" id="SSF56204">
    <property type="entry name" value="Hect, E3 ligase catalytic domain"/>
    <property type="match status" value="2"/>
</dbReference>
<feature type="region of interest" description="Disordered" evidence="5">
    <location>
        <begin position="1"/>
        <end position="43"/>
    </location>
</feature>
<evidence type="ECO:0000256" key="5">
    <source>
        <dbReference type="SAM" id="MobiDB-lite"/>
    </source>
</evidence>
<evidence type="ECO:0000259" key="6">
    <source>
        <dbReference type="PROSITE" id="PS50237"/>
    </source>
</evidence>
<evidence type="ECO:0000256" key="4">
    <source>
        <dbReference type="ARBA" id="ARBA00022786"/>
    </source>
</evidence>